<dbReference type="Gene3D" id="2.60.40.10">
    <property type="entry name" value="Immunoglobulins"/>
    <property type="match status" value="1"/>
</dbReference>
<sequence>MTALLLVSMLVALLISIPQAHATANDKIHYQGKLLDSGGSPVTDASHTMRFRLYTVSTGGSAFWDETQTVTTAGGLFTALLGSVTSLSGIDWNQALYLGVTVDSDSEMTPRHTVGAVPAAHTLAGALRLDSALDSYLSGSLGVGTTTPISKLSVVGSGTGFGLRVDNTSTGDGIQINTEANTSNNGLLWSQGGNNILNIFSTASNQATLRLASSTATMVELSAAGNSYFNAGNIGIGTTSPLAKLDIYGTAGSANIFTLSSSTNARLFTVTAGGDVGVGTSTPTAQLHTTGSVRFQTFGSGTLTTDADGNLSVSSDERLKNIEGSFTNGLAAIRGLEPIRYRWNAESGLEQESIYAGFSAQNVMDHIEDAVGIDKNTGYFTLSDRPIIAASVNAIKELDSTIESLASTTAATSTEEGTQTFIGRFFDRMIAWFADAANGIGNLFASSFHAKDTICINDTCVDETKLRELLGDVSASDTTDSTGSSQTTSSDDNSSDTIDDTATSTDDGSTSTSSGQAATSTDSGTATATSTDDGAGPSTDSVDDTEAPVITLNGNPSIMIEYGGTYNEEGATATDNVDANVEIVVTGAVDTGAAGTYTITYNATDTAGNESVITREVIVDPEPTPEPEPAPEPVPEE</sequence>
<accession>A0A1F6DJ13</accession>
<dbReference type="STRING" id="1798491.A3C87_00245"/>
<proteinExistence type="predicted"/>
<protein>
    <recommendedName>
        <fullName evidence="3">Peptidase S74 domain-containing protein</fullName>
    </recommendedName>
</protein>
<dbReference type="EMBL" id="MFLE01000018">
    <property type="protein sequence ID" value="OGG61403.1"/>
    <property type="molecule type" value="Genomic_DNA"/>
</dbReference>
<dbReference type="AlphaFoldDB" id="A0A1F6DJ13"/>
<evidence type="ECO:0000313" key="4">
    <source>
        <dbReference type="EMBL" id="OGG61403.1"/>
    </source>
</evidence>
<feature type="compositionally biased region" description="Low complexity" evidence="1">
    <location>
        <begin position="500"/>
        <end position="536"/>
    </location>
</feature>
<feature type="compositionally biased region" description="Low complexity" evidence="1">
    <location>
        <begin position="472"/>
        <end position="492"/>
    </location>
</feature>
<organism evidence="4 5">
    <name type="scientific">Candidatus Kaiserbacteria bacterium RIFCSPHIGHO2_02_FULL_49_34</name>
    <dbReference type="NCBI Taxonomy" id="1798491"/>
    <lineage>
        <taxon>Bacteria</taxon>
        <taxon>Candidatus Kaiseribacteriota</taxon>
    </lineage>
</organism>
<evidence type="ECO:0000313" key="5">
    <source>
        <dbReference type="Proteomes" id="UP000176511"/>
    </source>
</evidence>
<keyword evidence="2" id="KW-0732">Signal</keyword>
<feature type="compositionally biased region" description="Pro residues" evidence="1">
    <location>
        <begin position="622"/>
        <end position="637"/>
    </location>
</feature>
<feature type="region of interest" description="Disordered" evidence="1">
    <location>
        <begin position="472"/>
        <end position="550"/>
    </location>
</feature>
<gene>
    <name evidence="4" type="ORF">A3C87_00245</name>
</gene>
<dbReference type="Pfam" id="PF16403">
    <property type="entry name" value="Bact_surface_Ig-like"/>
    <property type="match status" value="1"/>
</dbReference>
<dbReference type="InterPro" id="IPR032179">
    <property type="entry name" value="Cry22Aa_Ig-like"/>
</dbReference>
<feature type="chain" id="PRO_5009523932" description="Peptidase S74 domain-containing protein" evidence="2">
    <location>
        <begin position="23"/>
        <end position="637"/>
    </location>
</feature>
<reference evidence="4 5" key="1">
    <citation type="journal article" date="2016" name="Nat. Commun.">
        <title>Thousands of microbial genomes shed light on interconnected biogeochemical processes in an aquifer system.</title>
        <authorList>
            <person name="Anantharaman K."/>
            <person name="Brown C.T."/>
            <person name="Hug L.A."/>
            <person name="Sharon I."/>
            <person name="Castelle C.J."/>
            <person name="Probst A.J."/>
            <person name="Thomas B.C."/>
            <person name="Singh A."/>
            <person name="Wilkins M.J."/>
            <person name="Karaoz U."/>
            <person name="Brodie E.L."/>
            <person name="Williams K.H."/>
            <person name="Hubbard S.S."/>
            <person name="Banfield J.F."/>
        </authorList>
    </citation>
    <scope>NUCLEOTIDE SEQUENCE [LARGE SCALE GENOMIC DNA]</scope>
</reference>
<feature type="domain" description="Peptidase S74" evidence="3">
    <location>
        <begin position="315"/>
        <end position="409"/>
    </location>
</feature>
<dbReference type="Proteomes" id="UP000176511">
    <property type="component" value="Unassembled WGS sequence"/>
</dbReference>
<evidence type="ECO:0000256" key="1">
    <source>
        <dbReference type="SAM" id="MobiDB-lite"/>
    </source>
</evidence>
<comment type="caution">
    <text evidence="4">The sequence shown here is derived from an EMBL/GenBank/DDBJ whole genome shotgun (WGS) entry which is preliminary data.</text>
</comment>
<feature type="region of interest" description="Disordered" evidence="1">
    <location>
        <begin position="618"/>
        <end position="637"/>
    </location>
</feature>
<dbReference type="InterPro" id="IPR030392">
    <property type="entry name" value="S74_ICA"/>
</dbReference>
<dbReference type="InterPro" id="IPR013783">
    <property type="entry name" value="Ig-like_fold"/>
</dbReference>
<dbReference type="Pfam" id="PF13884">
    <property type="entry name" value="Peptidase_S74"/>
    <property type="match status" value="1"/>
</dbReference>
<evidence type="ECO:0000259" key="3">
    <source>
        <dbReference type="PROSITE" id="PS51688"/>
    </source>
</evidence>
<evidence type="ECO:0000256" key="2">
    <source>
        <dbReference type="SAM" id="SignalP"/>
    </source>
</evidence>
<name>A0A1F6DJ13_9BACT</name>
<dbReference type="PROSITE" id="PS51688">
    <property type="entry name" value="ICA"/>
    <property type="match status" value="1"/>
</dbReference>
<feature type="signal peptide" evidence="2">
    <location>
        <begin position="1"/>
        <end position="22"/>
    </location>
</feature>